<comment type="cofactor">
    <cofactor evidence="2">
        <name>Mg(2+)</name>
        <dbReference type="ChEBI" id="CHEBI:18420"/>
    </cofactor>
</comment>
<keyword evidence="6" id="KW-0460">Magnesium</keyword>
<dbReference type="Proteomes" id="UP000242188">
    <property type="component" value="Unassembled WGS sequence"/>
</dbReference>
<organism evidence="8 9">
    <name type="scientific">Mizuhopecten yessoensis</name>
    <name type="common">Japanese scallop</name>
    <name type="synonym">Patinopecten yessoensis</name>
    <dbReference type="NCBI Taxonomy" id="6573"/>
    <lineage>
        <taxon>Eukaryota</taxon>
        <taxon>Metazoa</taxon>
        <taxon>Spiralia</taxon>
        <taxon>Lophotrochozoa</taxon>
        <taxon>Mollusca</taxon>
        <taxon>Bivalvia</taxon>
        <taxon>Autobranchia</taxon>
        <taxon>Pteriomorphia</taxon>
        <taxon>Pectinida</taxon>
        <taxon>Pectinoidea</taxon>
        <taxon>Pectinidae</taxon>
        <taxon>Mizuhopecten</taxon>
    </lineage>
</organism>
<gene>
    <name evidence="8" type="ORF">KP79_PYT13614</name>
</gene>
<dbReference type="OrthoDB" id="1695362at2759"/>
<dbReference type="AlphaFoldDB" id="A0A210QXQ8"/>
<evidence type="ECO:0000256" key="1">
    <source>
        <dbReference type="ARBA" id="ARBA00001936"/>
    </source>
</evidence>
<keyword evidence="5" id="KW-0378">Hydrolase</keyword>
<dbReference type="GO" id="GO:0016818">
    <property type="term" value="F:hydrolase activity, acting on acid anhydrides, in phosphorus-containing anhydrides"/>
    <property type="evidence" value="ECO:0007669"/>
    <property type="project" value="InterPro"/>
</dbReference>
<reference evidence="8 9" key="1">
    <citation type="journal article" date="2017" name="Nat. Ecol. Evol.">
        <title>Scallop genome provides insights into evolution of bilaterian karyotype and development.</title>
        <authorList>
            <person name="Wang S."/>
            <person name="Zhang J."/>
            <person name="Jiao W."/>
            <person name="Li J."/>
            <person name="Xun X."/>
            <person name="Sun Y."/>
            <person name="Guo X."/>
            <person name="Huan P."/>
            <person name="Dong B."/>
            <person name="Zhang L."/>
            <person name="Hu X."/>
            <person name="Sun X."/>
            <person name="Wang J."/>
            <person name="Zhao C."/>
            <person name="Wang Y."/>
            <person name="Wang D."/>
            <person name="Huang X."/>
            <person name="Wang R."/>
            <person name="Lv J."/>
            <person name="Li Y."/>
            <person name="Zhang Z."/>
            <person name="Liu B."/>
            <person name="Lu W."/>
            <person name="Hui Y."/>
            <person name="Liang J."/>
            <person name="Zhou Z."/>
            <person name="Hou R."/>
            <person name="Li X."/>
            <person name="Liu Y."/>
            <person name="Li H."/>
            <person name="Ning X."/>
            <person name="Lin Y."/>
            <person name="Zhao L."/>
            <person name="Xing Q."/>
            <person name="Dou J."/>
            <person name="Li Y."/>
            <person name="Mao J."/>
            <person name="Guo H."/>
            <person name="Dou H."/>
            <person name="Li T."/>
            <person name="Mu C."/>
            <person name="Jiang W."/>
            <person name="Fu Q."/>
            <person name="Fu X."/>
            <person name="Miao Y."/>
            <person name="Liu J."/>
            <person name="Yu Q."/>
            <person name="Li R."/>
            <person name="Liao H."/>
            <person name="Li X."/>
            <person name="Kong Y."/>
            <person name="Jiang Z."/>
            <person name="Chourrout D."/>
            <person name="Li R."/>
            <person name="Bao Z."/>
        </authorList>
    </citation>
    <scope>NUCLEOTIDE SEQUENCE [LARGE SCALE GENOMIC DNA]</scope>
    <source>
        <strain evidence="8 9">PY_sf001</strain>
    </source>
</reference>
<dbReference type="GO" id="GO:0005739">
    <property type="term" value="C:mitochondrion"/>
    <property type="evidence" value="ECO:0007669"/>
    <property type="project" value="TreeGrafter"/>
</dbReference>
<dbReference type="PANTHER" id="PTHR12318">
    <property type="entry name" value="TESTOSTERONE-REGULATED PROTEIN RP2"/>
    <property type="match status" value="1"/>
</dbReference>
<evidence type="ECO:0000256" key="6">
    <source>
        <dbReference type="ARBA" id="ARBA00022842"/>
    </source>
</evidence>
<evidence type="ECO:0000256" key="2">
    <source>
        <dbReference type="ARBA" id="ARBA00001946"/>
    </source>
</evidence>
<comment type="cofactor">
    <cofactor evidence="1">
        <name>Mn(2+)</name>
        <dbReference type="ChEBI" id="CHEBI:29035"/>
    </cofactor>
</comment>
<name>A0A210QXQ8_MIZYE</name>
<comment type="similarity">
    <text evidence="3">Belongs to the Nudix hydrolase family.</text>
</comment>
<dbReference type="SUPFAM" id="SSF55811">
    <property type="entry name" value="Nudix"/>
    <property type="match status" value="1"/>
</dbReference>
<sequence>MAAILKHWREAATLILVAKRAPAITGIGNQIEKCTRKKYDYDILMLKRSSKSKFMPKLYVFPGGAAHDVDFSKEWVSVFKDCNIDRLFEFMKRGGTGQYMFSRRRTPEFEHVPSELAFRICAIRETFEESGVLLVRNADGSLQSSNLDEVPVFGKVSSLSDSVIQSWRQRVNKDAKEFLKMCQELQVVPDVWSLNEWANWLTPVIMRSGESRSNRRFDTAFYLCVLDHMPPAIQDNTETVHAEWSSPDKIMNDRSEEGLAPPQVYELCRMLHFTCAEKLNHFAWTRAQTCSRVERYFPVLLRCNDGVVVVYPGDELYPEEPDCEGKNPMMSLNFTVEEIKQKYPRMNRGFDSHGRLEVNVQPKDGHKIPLQNLSSIGMTIAKL</sequence>
<evidence type="ECO:0000256" key="4">
    <source>
        <dbReference type="ARBA" id="ARBA00022723"/>
    </source>
</evidence>
<comment type="caution">
    <text evidence="8">The sequence shown here is derived from an EMBL/GenBank/DDBJ whole genome shotgun (WGS) entry which is preliminary data.</text>
</comment>
<dbReference type="PANTHER" id="PTHR12318:SF0">
    <property type="entry name" value="ACYL-COENZYME A DIPHOSPHATASE NUDT19"/>
    <property type="match status" value="1"/>
</dbReference>
<dbReference type="CDD" id="cd18870">
    <property type="entry name" value="NUDIX_AcylCoAdiphos_Nudt19"/>
    <property type="match status" value="1"/>
</dbReference>
<evidence type="ECO:0000313" key="9">
    <source>
        <dbReference type="Proteomes" id="UP000242188"/>
    </source>
</evidence>
<accession>A0A210QXQ8</accession>
<dbReference type="InterPro" id="IPR015797">
    <property type="entry name" value="NUDIX_hydrolase-like_dom_sf"/>
</dbReference>
<dbReference type="GO" id="GO:0046872">
    <property type="term" value="F:metal ion binding"/>
    <property type="evidence" value="ECO:0007669"/>
    <property type="project" value="UniProtKB-KW"/>
</dbReference>
<dbReference type="Gene3D" id="3.90.79.10">
    <property type="entry name" value="Nucleoside Triphosphate Pyrophosphohydrolase"/>
    <property type="match status" value="1"/>
</dbReference>
<dbReference type="InterPro" id="IPR039121">
    <property type="entry name" value="NUDT19"/>
</dbReference>
<evidence type="ECO:0000256" key="7">
    <source>
        <dbReference type="ARBA" id="ARBA00023211"/>
    </source>
</evidence>
<evidence type="ECO:0000256" key="3">
    <source>
        <dbReference type="ARBA" id="ARBA00005582"/>
    </source>
</evidence>
<keyword evidence="9" id="KW-1185">Reference proteome</keyword>
<protein>
    <submittedName>
        <fullName evidence="8">Nucleoside diphosphate-linked moiety X motif 19, mitochondrial</fullName>
    </submittedName>
</protein>
<dbReference type="STRING" id="6573.A0A210QXQ8"/>
<keyword evidence="7" id="KW-0464">Manganese</keyword>
<keyword evidence="4" id="KW-0479">Metal-binding</keyword>
<dbReference type="EMBL" id="NEDP02001335">
    <property type="protein sequence ID" value="OWF53501.1"/>
    <property type="molecule type" value="Genomic_DNA"/>
</dbReference>
<evidence type="ECO:0000313" key="8">
    <source>
        <dbReference type="EMBL" id="OWF53501.1"/>
    </source>
</evidence>
<proteinExistence type="inferred from homology"/>
<evidence type="ECO:0000256" key="5">
    <source>
        <dbReference type="ARBA" id="ARBA00022801"/>
    </source>
</evidence>